<reference evidence="1 2" key="1">
    <citation type="submission" date="2018-11" db="EMBL/GenBank/DDBJ databases">
        <authorList>
            <consortium name="Pathogen Informatics"/>
        </authorList>
    </citation>
    <scope>NUCLEOTIDE SEQUENCE [LARGE SCALE GENOMIC DNA]</scope>
    <source>
        <strain evidence="1 2">NST_G2</strain>
    </source>
</reference>
<protein>
    <submittedName>
        <fullName evidence="1">Uncharacterized protein</fullName>
    </submittedName>
</protein>
<dbReference type="EMBL" id="UYSU01047712">
    <property type="protein sequence ID" value="VDM05875.1"/>
    <property type="molecule type" value="Genomic_DNA"/>
</dbReference>
<dbReference type="AlphaFoldDB" id="A0A3P7F8I5"/>
<keyword evidence="2" id="KW-1185">Reference proteome</keyword>
<accession>A0A3P7F8I5</accession>
<evidence type="ECO:0000313" key="1">
    <source>
        <dbReference type="EMBL" id="VDM05875.1"/>
    </source>
</evidence>
<name>A0A3P7F8I5_SCHSO</name>
<gene>
    <name evidence="1" type="ORF">SSLN_LOCUS19489</name>
</gene>
<proteinExistence type="predicted"/>
<dbReference type="Proteomes" id="UP000275846">
    <property type="component" value="Unassembled WGS sequence"/>
</dbReference>
<evidence type="ECO:0000313" key="2">
    <source>
        <dbReference type="Proteomes" id="UP000275846"/>
    </source>
</evidence>
<organism evidence="1 2">
    <name type="scientific">Schistocephalus solidus</name>
    <name type="common">Tapeworm</name>
    <dbReference type="NCBI Taxonomy" id="70667"/>
    <lineage>
        <taxon>Eukaryota</taxon>
        <taxon>Metazoa</taxon>
        <taxon>Spiralia</taxon>
        <taxon>Lophotrochozoa</taxon>
        <taxon>Platyhelminthes</taxon>
        <taxon>Cestoda</taxon>
        <taxon>Eucestoda</taxon>
        <taxon>Diphyllobothriidea</taxon>
        <taxon>Diphyllobothriidae</taxon>
        <taxon>Schistocephalus</taxon>
    </lineage>
</organism>
<sequence>MENGNCAGEDEDEELVENGHCVAPAASSQQINGVSWLVCFPSERSSFSQVIILAFGRGPARFSSPTLLRFFPLTLSIACPLSPFSSCLP</sequence>